<protein>
    <recommendedName>
        <fullName evidence="4">DUF1328 domain-containing protein</fullName>
    </recommendedName>
</protein>
<feature type="transmembrane region" description="Helical" evidence="1">
    <location>
        <begin position="35"/>
        <end position="55"/>
    </location>
</feature>
<gene>
    <name evidence="2" type="ORF">COLINT_03061</name>
</gene>
<reference evidence="2 3" key="1">
    <citation type="submission" date="2009-04" db="EMBL/GenBank/DDBJ databases">
        <authorList>
            <person name="Weinstock G."/>
            <person name="Sodergren E."/>
            <person name="Clifton S."/>
            <person name="Fulton L."/>
            <person name="Fulton B."/>
            <person name="Courtney L."/>
            <person name="Fronick C."/>
            <person name="Harrison M."/>
            <person name="Strong C."/>
            <person name="Farmer C."/>
            <person name="Delahaunty K."/>
            <person name="Markovic C."/>
            <person name="Hall O."/>
            <person name="Minx P."/>
            <person name="Tomlinson C."/>
            <person name="Mitreva M."/>
            <person name="Nelson J."/>
            <person name="Hou S."/>
            <person name="Wollam A."/>
            <person name="Pepin K.H."/>
            <person name="Johnson M."/>
            <person name="Bhonagiri V."/>
            <person name="Nash W.E."/>
            <person name="Warren W."/>
            <person name="Chinwalla A."/>
            <person name="Mardis E.R."/>
            <person name="Wilson R.K."/>
        </authorList>
    </citation>
    <scope>NUCLEOTIDE SEQUENCE [LARGE SCALE GENOMIC DNA]</scope>
    <source>
        <strain evidence="2 3">DSM 13280</strain>
    </source>
</reference>
<evidence type="ECO:0000256" key="1">
    <source>
        <dbReference type="SAM" id="Phobius"/>
    </source>
</evidence>
<dbReference type="EMBL" id="ABXH02000018">
    <property type="protein sequence ID" value="EEP44246.1"/>
    <property type="molecule type" value="Genomic_DNA"/>
</dbReference>
<evidence type="ECO:0000313" key="2">
    <source>
        <dbReference type="EMBL" id="EEP44246.1"/>
    </source>
</evidence>
<proteinExistence type="predicted"/>
<evidence type="ECO:0008006" key="4">
    <source>
        <dbReference type="Google" id="ProtNLM"/>
    </source>
</evidence>
<name>C4FAG9_9ACTN</name>
<keyword evidence="1" id="KW-1133">Transmembrane helix</keyword>
<sequence length="64" mass="6980">MRLLHLIAALLVAVAIISFVLSALGFVLAGAFKLLPGVLLVLTIIFFAQGGHVDIRLPEKWKRK</sequence>
<keyword evidence="1" id="KW-0472">Membrane</keyword>
<dbReference type="AlphaFoldDB" id="C4FAG9"/>
<organism evidence="2 3">
    <name type="scientific">Collinsella intestinalis DSM 13280</name>
    <dbReference type="NCBI Taxonomy" id="521003"/>
    <lineage>
        <taxon>Bacteria</taxon>
        <taxon>Bacillati</taxon>
        <taxon>Actinomycetota</taxon>
        <taxon>Coriobacteriia</taxon>
        <taxon>Coriobacteriales</taxon>
        <taxon>Coriobacteriaceae</taxon>
        <taxon>Collinsella</taxon>
    </lineage>
</organism>
<dbReference type="Proteomes" id="UP000003295">
    <property type="component" value="Unassembled WGS sequence"/>
</dbReference>
<keyword evidence="1" id="KW-0812">Transmembrane</keyword>
<accession>C4FAG9</accession>
<comment type="caution">
    <text evidence="2">The sequence shown here is derived from an EMBL/GenBank/DDBJ whole genome shotgun (WGS) entry which is preliminary data.</text>
</comment>
<dbReference type="RefSeq" id="WP_006723280.1">
    <property type="nucleotide sequence ID" value="NZ_GG692710.1"/>
</dbReference>
<dbReference type="HOGENOM" id="CLU_2860003_0_0_11"/>
<evidence type="ECO:0000313" key="3">
    <source>
        <dbReference type="Proteomes" id="UP000003295"/>
    </source>
</evidence>